<reference evidence="2" key="1">
    <citation type="submission" date="2016-10" db="EMBL/GenBank/DDBJ databases">
        <authorList>
            <person name="Varghese N."/>
            <person name="Submissions S."/>
        </authorList>
    </citation>
    <scope>NUCLEOTIDE SEQUENCE [LARGE SCALE GENOMIC DNA]</scope>
    <source>
        <strain evidence="2">DSM 17453</strain>
    </source>
</reference>
<proteinExistence type="predicted"/>
<organism evidence="1 2">
    <name type="scientific">Chryseobacterium taichungense</name>
    <dbReference type="NCBI Taxonomy" id="295069"/>
    <lineage>
        <taxon>Bacteria</taxon>
        <taxon>Pseudomonadati</taxon>
        <taxon>Bacteroidota</taxon>
        <taxon>Flavobacteriia</taxon>
        <taxon>Flavobacteriales</taxon>
        <taxon>Weeksellaceae</taxon>
        <taxon>Chryseobacterium group</taxon>
        <taxon>Chryseobacterium</taxon>
    </lineage>
</organism>
<dbReference type="RefSeq" id="WP_090000154.1">
    <property type="nucleotide sequence ID" value="NZ_FOBV01000005.1"/>
</dbReference>
<keyword evidence="2" id="KW-1185">Reference proteome</keyword>
<evidence type="ECO:0000313" key="1">
    <source>
        <dbReference type="EMBL" id="SEM64176.1"/>
    </source>
</evidence>
<dbReference type="EMBL" id="FOBV01000005">
    <property type="protein sequence ID" value="SEM64176.1"/>
    <property type="molecule type" value="Genomic_DNA"/>
</dbReference>
<dbReference type="STRING" id="295069.SAMN05421856_10519"/>
<dbReference type="AlphaFoldDB" id="A0A1H8A109"/>
<dbReference type="OrthoDB" id="1189822at2"/>
<accession>A0A1H8A109</accession>
<sequence>MTRSTDNKYGIIAIIERAKQYNSEIGYYEEHFINENFNYTVKVSNGRIYVPISMAQNQEALPSSINENRIKIVAANFKNDNPEPNTNNTTV</sequence>
<protein>
    <submittedName>
        <fullName evidence="1">Uncharacterized protein</fullName>
    </submittedName>
</protein>
<gene>
    <name evidence="1" type="ORF">SAMN05421856_10519</name>
</gene>
<evidence type="ECO:0000313" key="2">
    <source>
        <dbReference type="Proteomes" id="UP000199450"/>
    </source>
</evidence>
<name>A0A1H8A109_9FLAO</name>
<dbReference type="Proteomes" id="UP000199450">
    <property type="component" value="Unassembled WGS sequence"/>
</dbReference>